<dbReference type="PROSITE" id="PS00036">
    <property type="entry name" value="BZIP_BASIC"/>
    <property type="match status" value="1"/>
</dbReference>
<dbReference type="Proteomes" id="UP000799750">
    <property type="component" value="Unassembled WGS sequence"/>
</dbReference>
<evidence type="ECO:0000256" key="1">
    <source>
        <dbReference type="SAM" id="MobiDB-lite"/>
    </source>
</evidence>
<reference evidence="3" key="1">
    <citation type="journal article" date="2020" name="Stud. Mycol.">
        <title>101 Dothideomycetes genomes: a test case for predicting lifestyles and emergence of pathogens.</title>
        <authorList>
            <person name="Haridas S."/>
            <person name="Albert R."/>
            <person name="Binder M."/>
            <person name="Bloem J."/>
            <person name="Labutti K."/>
            <person name="Salamov A."/>
            <person name="Andreopoulos B."/>
            <person name="Baker S."/>
            <person name="Barry K."/>
            <person name="Bills G."/>
            <person name="Bluhm B."/>
            <person name="Cannon C."/>
            <person name="Castanera R."/>
            <person name="Culley D."/>
            <person name="Daum C."/>
            <person name="Ezra D."/>
            <person name="Gonzalez J."/>
            <person name="Henrissat B."/>
            <person name="Kuo A."/>
            <person name="Liang C."/>
            <person name="Lipzen A."/>
            <person name="Lutzoni F."/>
            <person name="Magnuson J."/>
            <person name="Mondo S."/>
            <person name="Nolan M."/>
            <person name="Ohm R."/>
            <person name="Pangilinan J."/>
            <person name="Park H.-J."/>
            <person name="Ramirez L."/>
            <person name="Alfaro M."/>
            <person name="Sun H."/>
            <person name="Tritt A."/>
            <person name="Yoshinaga Y."/>
            <person name="Zwiers L.-H."/>
            <person name="Turgeon B."/>
            <person name="Goodwin S."/>
            <person name="Spatafora J."/>
            <person name="Crous P."/>
            <person name="Grigoriev I."/>
        </authorList>
    </citation>
    <scope>NUCLEOTIDE SEQUENCE</scope>
    <source>
        <strain evidence="3">CBS 269.34</strain>
    </source>
</reference>
<feature type="region of interest" description="Disordered" evidence="1">
    <location>
        <begin position="1"/>
        <end position="44"/>
    </location>
</feature>
<evidence type="ECO:0000259" key="2">
    <source>
        <dbReference type="PROSITE" id="PS00036"/>
    </source>
</evidence>
<dbReference type="InterPro" id="IPR004827">
    <property type="entry name" value="bZIP"/>
</dbReference>
<proteinExistence type="predicted"/>
<feature type="domain" description="BZIP" evidence="2">
    <location>
        <begin position="21"/>
        <end position="35"/>
    </location>
</feature>
<name>A0A6A6QZE6_9PEZI</name>
<feature type="compositionally biased region" description="Basic and acidic residues" evidence="1">
    <location>
        <begin position="16"/>
        <end position="31"/>
    </location>
</feature>
<dbReference type="InterPro" id="IPR021833">
    <property type="entry name" value="DUF3425"/>
</dbReference>
<sequence length="351" mass="39920">MTKKASTRKSGKRNRVLTESRRRQNRESQRRYRERRKVTQVLGSSSSTIDTVVPSFQEDFDVGSLESYNLHPLLNPDDILYGLSDFLVCESTPLSLLAEEQPAPICDMTGALTPTRGNRPQSTIPRNSAFPSPYINYLQIQKLNFYAARIQNALYIGVPLKVAEAESFLSPWYLETQWTSIISASSSSYLSDTETPILSNATCSRSASTGGIGIIRPVRVRPCFELSKSVMSDLAPTPLQRSHPHEMFLDLIPFPVFRDRVITMLSMDPPAFNERELKQDIEADGLLVWGVGQGTRDRSATLVRDRRNWECSKWFFEKWKLLVNGSGLEEQSRWWRRMRGEDECDEDVLGA</sequence>
<dbReference type="PANTHER" id="PTHR38116">
    <property type="entry name" value="CHROMOSOME 7, WHOLE GENOME SHOTGUN SEQUENCE"/>
    <property type="match status" value="1"/>
</dbReference>
<dbReference type="OrthoDB" id="5973539at2759"/>
<evidence type="ECO:0000313" key="4">
    <source>
        <dbReference type="Proteomes" id="UP000799750"/>
    </source>
</evidence>
<dbReference type="PANTHER" id="PTHR38116:SF5">
    <property type="entry name" value="BZIP DOMAIN-CONTAINING PROTEIN"/>
    <property type="match status" value="1"/>
</dbReference>
<protein>
    <recommendedName>
        <fullName evidence="2">BZIP domain-containing protein</fullName>
    </recommendedName>
</protein>
<organism evidence="3 4">
    <name type="scientific">Lophium mytilinum</name>
    <dbReference type="NCBI Taxonomy" id="390894"/>
    <lineage>
        <taxon>Eukaryota</taxon>
        <taxon>Fungi</taxon>
        <taxon>Dikarya</taxon>
        <taxon>Ascomycota</taxon>
        <taxon>Pezizomycotina</taxon>
        <taxon>Dothideomycetes</taxon>
        <taxon>Pleosporomycetidae</taxon>
        <taxon>Mytilinidiales</taxon>
        <taxon>Mytilinidiaceae</taxon>
        <taxon>Lophium</taxon>
    </lineage>
</organism>
<gene>
    <name evidence="3" type="ORF">BU16DRAFT_616406</name>
</gene>
<accession>A0A6A6QZE6</accession>
<dbReference type="CDD" id="cd14688">
    <property type="entry name" value="bZIP_YAP"/>
    <property type="match status" value="1"/>
</dbReference>
<dbReference type="Pfam" id="PF11905">
    <property type="entry name" value="DUF3425"/>
    <property type="match status" value="1"/>
</dbReference>
<dbReference type="AlphaFoldDB" id="A0A6A6QZE6"/>
<dbReference type="GO" id="GO:0003700">
    <property type="term" value="F:DNA-binding transcription factor activity"/>
    <property type="evidence" value="ECO:0007669"/>
    <property type="project" value="InterPro"/>
</dbReference>
<dbReference type="EMBL" id="MU004186">
    <property type="protein sequence ID" value="KAF2497831.1"/>
    <property type="molecule type" value="Genomic_DNA"/>
</dbReference>
<keyword evidence="4" id="KW-1185">Reference proteome</keyword>
<evidence type="ECO:0000313" key="3">
    <source>
        <dbReference type="EMBL" id="KAF2497831.1"/>
    </source>
</evidence>
<feature type="compositionally biased region" description="Basic residues" evidence="1">
    <location>
        <begin position="1"/>
        <end position="15"/>
    </location>
</feature>